<dbReference type="SUPFAM" id="SSF100950">
    <property type="entry name" value="NagB/RpiA/CoA transferase-like"/>
    <property type="match status" value="1"/>
</dbReference>
<proteinExistence type="inferred from homology"/>
<dbReference type="GO" id="GO:0035999">
    <property type="term" value="P:tetrahydrofolate interconversion"/>
    <property type="evidence" value="ECO:0007669"/>
    <property type="project" value="TreeGrafter"/>
</dbReference>
<feature type="binding site" evidence="4">
    <location>
        <position position="49"/>
    </location>
    <ligand>
        <name>substrate</name>
    </ligand>
</feature>
<gene>
    <name evidence="6" type="ORF">HNQ88_001123</name>
</gene>
<evidence type="ECO:0000313" key="7">
    <source>
        <dbReference type="Proteomes" id="UP001185092"/>
    </source>
</evidence>
<dbReference type="GO" id="GO:0005524">
    <property type="term" value="F:ATP binding"/>
    <property type="evidence" value="ECO:0007669"/>
    <property type="project" value="UniProtKB-KW"/>
</dbReference>
<evidence type="ECO:0000313" key="6">
    <source>
        <dbReference type="EMBL" id="MDR6238147.1"/>
    </source>
</evidence>
<dbReference type="InterPro" id="IPR024185">
    <property type="entry name" value="FTHF_cligase-like_sf"/>
</dbReference>
<dbReference type="AlphaFoldDB" id="A0AAE3XKL3"/>
<keyword evidence="5" id="KW-0460">Magnesium</keyword>
<organism evidence="6 7">
    <name type="scientific">Aureibacter tunicatorum</name>
    <dbReference type="NCBI Taxonomy" id="866807"/>
    <lineage>
        <taxon>Bacteria</taxon>
        <taxon>Pseudomonadati</taxon>
        <taxon>Bacteroidota</taxon>
        <taxon>Cytophagia</taxon>
        <taxon>Cytophagales</taxon>
        <taxon>Persicobacteraceae</taxon>
        <taxon>Aureibacter</taxon>
    </lineage>
</organism>
<comment type="catalytic activity">
    <reaction evidence="5">
        <text>(6S)-5-formyl-5,6,7,8-tetrahydrofolate + ATP = (6R)-5,10-methenyltetrahydrofolate + ADP + phosphate</text>
        <dbReference type="Rhea" id="RHEA:10488"/>
        <dbReference type="ChEBI" id="CHEBI:30616"/>
        <dbReference type="ChEBI" id="CHEBI:43474"/>
        <dbReference type="ChEBI" id="CHEBI:57455"/>
        <dbReference type="ChEBI" id="CHEBI:57457"/>
        <dbReference type="ChEBI" id="CHEBI:456216"/>
        <dbReference type="EC" id="6.3.3.2"/>
    </reaction>
</comment>
<keyword evidence="6" id="KW-0436">Ligase</keyword>
<comment type="similarity">
    <text evidence="1 5">Belongs to the 5-formyltetrahydrofolate cyclo-ligase family.</text>
</comment>
<keyword evidence="5" id="KW-0479">Metal-binding</keyword>
<evidence type="ECO:0000256" key="5">
    <source>
        <dbReference type="RuleBase" id="RU361279"/>
    </source>
</evidence>
<evidence type="ECO:0000256" key="1">
    <source>
        <dbReference type="ARBA" id="ARBA00010638"/>
    </source>
</evidence>
<dbReference type="Pfam" id="PF01812">
    <property type="entry name" value="5-FTHF_cyc-lig"/>
    <property type="match status" value="1"/>
</dbReference>
<dbReference type="PANTHER" id="PTHR23407">
    <property type="entry name" value="ATPASE INHIBITOR/5-FORMYLTETRAHYDROFOLATE CYCLO-LIGASE"/>
    <property type="match status" value="1"/>
</dbReference>
<feature type="binding site" evidence="4">
    <location>
        <position position="56"/>
    </location>
    <ligand>
        <name>substrate</name>
    </ligand>
</feature>
<comment type="cofactor">
    <cofactor evidence="5">
        <name>Mg(2+)</name>
        <dbReference type="ChEBI" id="CHEBI:18420"/>
    </cofactor>
</comment>
<reference evidence="6" key="1">
    <citation type="submission" date="2023-07" db="EMBL/GenBank/DDBJ databases">
        <title>Genomic Encyclopedia of Type Strains, Phase IV (KMG-IV): sequencing the most valuable type-strain genomes for metagenomic binning, comparative biology and taxonomic classification.</title>
        <authorList>
            <person name="Goeker M."/>
        </authorList>
    </citation>
    <scope>NUCLEOTIDE SEQUENCE</scope>
    <source>
        <strain evidence="6">DSM 26174</strain>
    </source>
</reference>
<dbReference type="RefSeq" id="WP_309937613.1">
    <property type="nucleotide sequence ID" value="NZ_AP025305.1"/>
</dbReference>
<accession>A0AAE3XKL3</accession>
<dbReference type="EC" id="6.3.3.2" evidence="5"/>
<dbReference type="GO" id="GO:0009396">
    <property type="term" value="P:folic acid-containing compound biosynthetic process"/>
    <property type="evidence" value="ECO:0007669"/>
    <property type="project" value="TreeGrafter"/>
</dbReference>
<dbReference type="NCBIfam" id="TIGR02727">
    <property type="entry name" value="MTHFS_bact"/>
    <property type="match status" value="1"/>
</dbReference>
<keyword evidence="2 4" id="KW-0547">Nucleotide-binding</keyword>
<protein>
    <recommendedName>
        <fullName evidence="5">5-formyltetrahydrofolate cyclo-ligase</fullName>
        <ecNumber evidence="5">6.3.3.2</ecNumber>
    </recommendedName>
</protein>
<feature type="binding site" evidence="4">
    <location>
        <begin position="3"/>
        <end position="7"/>
    </location>
    <ligand>
        <name>ATP</name>
        <dbReference type="ChEBI" id="CHEBI:30616"/>
    </ligand>
</feature>
<dbReference type="InterPro" id="IPR037171">
    <property type="entry name" value="NagB/RpiA_transferase-like"/>
</dbReference>
<feature type="binding site" evidence="4">
    <location>
        <begin position="133"/>
        <end position="141"/>
    </location>
    <ligand>
        <name>ATP</name>
        <dbReference type="ChEBI" id="CHEBI:30616"/>
    </ligand>
</feature>
<keyword evidence="7" id="KW-1185">Reference proteome</keyword>
<evidence type="ECO:0000256" key="2">
    <source>
        <dbReference type="ARBA" id="ARBA00022741"/>
    </source>
</evidence>
<comment type="caution">
    <text evidence="6">The sequence shown here is derived from an EMBL/GenBank/DDBJ whole genome shotgun (WGS) entry which is preliminary data.</text>
</comment>
<keyword evidence="3 4" id="KW-0067">ATP-binding</keyword>
<name>A0AAE3XKL3_9BACT</name>
<dbReference type="Proteomes" id="UP001185092">
    <property type="component" value="Unassembled WGS sequence"/>
</dbReference>
<dbReference type="GO" id="GO:0046872">
    <property type="term" value="F:metal ion binding"/>
    <property type="evidence" value="ECO:0007669"/>
    <property type="project" value="UniProtKB-KW"/>
</dbReference>
<dbReference type="GO" id="GO:0030272">
    <property type="term" value="F:5-formyltetrahydrofolate cyclo-ligase activity"/>
    <property type="evidence" value="ECO:0007669"/>
    <property type="project" value="UniProtKB-EC"/>
</dbReference>
<dbReference type="EMBL" id="JAVDQD010000001">
    <property type="protein sequence ID" value="MDR6238147.1"/>
    <property type="molecule type" value="Genomic_DNA"/>
</dbReference>
<evidence type="ECO:0000256" key="4">
    <source>
        <dbReference type="PIRSR" id="PIRSR006806-1"/>
    </source>
</evidence>
<dbReference type="PIRSF" id="PIRSF006806">
    <property type="entry name" value="FTHF_cligase"/>
    <property type="match status" value="1"/>
</dbReference>
<sequence length="188" mass="21833">MNKQQLRKEFLDKRKAISRSELEELSNRIKDKFLSEPHFQEAQHVHCFLSIARHKEIDTWPIIHALRELNKQIIISTCDFKTLEMHHFLFEKETILEETAFGILEPINAKPFSVEKIDLIIVPLLIFDKEGYRVGYGKGIYDRFLAKCRPDAIKVGLSISEPIQAIADSDKYDIALDHCITPKSVHSF</sequence>
<dbReference type="PANTHER" id="PTHR23407:SF1">
    <property type="entry name" value="5-FORMYLTETRAHYDROFOLATE CYCLO-LIGASE"/>
    <property type="match status" value="1"/>
</dbReference>
<evidence type="ECO:0000256" key="3">
    <source>
        <dbReference type="ARBA" id="ARBA00022840"/>
    </source>
</evidence>
<dbReference type="InterPro" id="IPR002698">
    <property type="entry name" value="FTHF_cligase"/>
</dbReference>
<dbReference type="Gene3D" id="3.40.50.10420">
    <property type="entry name" value="NagB/RpiA/CoA transferase-like"/>
    <property type="match status" value="1"/>
</dbReference>